<dbReference type="PANTHER" id="PTHR21586:SF0">
    <property type="entry name" value="PP2C-LIKE DOMAIN-CONTAINING PROTEIN CG9801"/>
    <property type="match status" value="1"/>
</dbReference>
<sequence>MLERKGSPNSFPDIFKSSNFVQIKPEFIKFPKSHEVNFSSFAPIPFRFISYLEPTVISAYTGPEAGITWQEDAVKKHKSPTEHNGIHWGQKWNQNAYGVAVSLYEEDKTKGRTVGEPIADVFGVVRRKNCSFMALADGCGWGVKPRLAARSAVRAALDHLNSKLQEMRSTHKICKIMIDAMFEAQQLILDNDATLTTLLITVVCPMKSENGTEWAALSLSLGDSSSFVYDPNTKLIRALQARVEREGVTDCGGCLGPQVGIDPDLDNLVISYSRVQPNEIVFLVSDGITDNFDTRFNTFAEPKIEIPLTYGKFLQKIFKNSKSLTRVEKIHLKMSEVVKDYFSKQEGIVSTSQELCVAMVNYALSATQEKRSALELALSSDYPTRAVLREKNPELHEKIKSATGKLDHASIVACCVGEELKHVVASRRPTLPKSKSVTFLDISDTESTDEDPYGTKLKSKPEQIYSTNYGIYSPECKPKFLNRKLLSHHGNVKLVKNVKGSVHLEKWRDLATTRNDLTDSGTGIRRKCNKKIGGSVEDISSFFNDSNSSNSNSSLRKITQETNKKEPPKSQTGIINNLTETIGLIWKWNT</sequence>
<accession>A0AAV7JAD4</accession>
<evidence type="ECO:0000313" key="4">
    <source>
        <dbReference type="Proteomes" id="UP001165289"/>
    </source>
</evidence>
<feature type="domain" description="PPM-type phosphatase" evidence="2">
    <location>
        <begin position="112"/>
        <end position="295"/>
    </location>
</feature>
<dbReference type="InterPro" id="IPR001932">
    <property type="entry name" value="PPM-type_phosphatase-like_dom"/>
</dbReference>
<dbReference type="Gene3D" id="3.60.40.10">
    <property type="entry name" value="PPM-type phosphatase domain"/>
    <property type="match status" value="1"/>
</dbReference>
<dbReference type="InterPro" id="IPR053287">
    <property type="entry name" value="PP2C-like_domain"/>
</dbReference>
<feature type="compositionally biased region" description="Basic and acidic residues" evidence="1">
    <location>
        <begin position="558"/>
        <end position="568"/>
    </location>
</feature>
<proteinExistence type="predicted"/>
<name>A0AAV7JAD4_9METZ</name>
<evidence type="ECO:0000256" key="1">
    <source>
        <dbReference type="SAM" id="MobiDB-lite"/>
    </source>
</evidence>
<comment type="caution">
    <text evidence="3">The sequence shown here is derived from an EMBL/GenBank/DDBJ whole genome shotgun (WGS) entry which is preliminary data.</text>
</comment>
<dbReference type="EMBL" id="JAKMXF010000365">
    <property type="protein sequence ID" value="KAI6645678.1"/>
    <property type="molecule type" value="Genomic_DNA"/>
</dbReference>
<gene>
    <name evidence="3" type="ORF">LOD99_12941</name>
</gene>
<protein>
    <recommendedName>
        <fullName evidence="2">PPM-type phosphatase domain-containing protein</fullName>
    </recommendedName>
</protein>
<dbReference type="AlphaFoldDB" id="A0AAV7JAD4"/>
<dbReference type="InterPro" id="IPR036457">
    <property type="entry name" value="PPM-type-like_dom_sf"/>
</dbReference>
<feature type="region of interest" description="Disordered" evidence="1">
    <location>
        <begin position="543"/>
        <end position="573"/>
    </location>
</feature>
<reference evidence="3 4" key="1">
    <citation type="journal article" date="2023" name="BMC Biol.">
        <title>The compact genome of the sponge Oopsacas minuta (Hexactinellida) is lacking key metazoan core genes.</title>
        <authorList>
            <person name="Santini S."/>
            <person name="Schenkelaars Q."/>
            <person name="Jourda C."/>
            <person name="Duchesne M."/>
            <person name="Belahbib H."/>
            <person name="Rocher C."/>
            <person name="Selva M."/>
            <person name="Riesgo A."/>
            <person name="Vervoort M."/>
            <person name="Leys S.P."/>
            <person name="Kodjabachian L."/>
            <person name="Le Bivic A."/>
            <person name="Borchiellini C."/>
            <person name="Claverie J.M."/>
            <person name="Renard E."/>
        </authorList>
    </citation>
    <scope>NUCLEOTIDE SEQUENCE [LARGE SCALE GENOMIC DNA]</scope>
    <source>
        <strain evidence="3">SPO-2</strain>
    </source>
</reference>
<dbReference type="Proteomes" id="UP001165289">
    <property type="component" value="Unassembled WGS sequence"/>
</dbReference>
<feature type="compositionally biased region" description="Low complexity" evidence="1">
    <location>
        <begin position="543"/>
        <end position="554"/>
    </location>
</feature>
<evidence type="ECO:0000313" key="3">
    <source>
        <dbReference type="EMBL" id="KAI6645678.1"/>
    </source>
</evidence>
<keyword evidence="4" id="KW-1185">Reference proteome</keyword>
<evidence type="ECO:0000259" key="2">
    <source>
        <dbReference type="Pfam" id="PF13672"/>
    </source>
</evidence>
<organism evidence="3 4">
    <name type="scientific">Oopsacas minuta</name>
    <dbReference type="NCBI Taxonomy" id="111878"/>
    <lineage>
        <taxon>Eukaryota</taxon>
        <taxon>Metazoa</taxon>
        <taxon>Porifera</taxon>
        <taxon>Hexactinellida</taxon>
        <taxon>Hexasterophora</taxon>
        <taxon>Lyssacinosida</taxon>
        <taxon>Leucopsacidae</taxon>
        <taxon>Oopsacas</taxon>
    </lineage>
</organism>
<dbReference type="Pfam" id="PF13672">
    <property type="entry name" value="PP2C_2"/>
    <property type="match status" value="1"/>
</dbReference>
<dbReference type="PANTHER" id="PTHR21586">
    <property type="entry name" value="TIPA"/>
    <property type="match status" value="1"/>
</dbReference>
<dbReference type="SUPFAM" id="SSF81606">
    <property type="entry name" value="PP2C-like"/>
    <property type="match status" value="1"/>
</dbReference>